<dbReference type="SUPFAM" id="SSF55785">
    <property type="entry name" value="PYP-like sensor domain (PAS domain)"/>
    <property type="match status" value="1"/>
</dbReference>
<accession>B7VS46</accession>
<dbReference type="SUPFAM" id="SSF53850">
    <property type="entry name" value="Periplasmic binding protein-like II"/>
    <property type="match status" value="3"/>
</dbReference>
<dbReference type="GO" id="GO:0005524">
    <property type="term" value="F:ATP binding"/>
    <property type="evidence" value="ECO:0007669"/>
    <property type="project" value="UniProtKB-KW"/>
</dbReference>
<evidence type="ECO:0000256" key="14">
    <source>
        <dbReference type="PROSITE-ProRule" id="PRU00169"/>
    </source>
</evidence>
<dbReference type="InterPro" id="IPR001638">
    <property type="entry name" value="Solute-binding_3/MltF_N"/>
</dbReference>
<feature type="modified residue" description="Phosphohistidine" evidence="13">
    <location>
        <position position="1547"/>
    </location>
</feature>
<evidence type="ECO:0000259" key="17">
    <source>
        <dbReference type="PROSITE" id="PS50110"/>
    </source>
</evidence>
<dbReference type="KEGG" id="vsp:VS_II1065"/>
<evidence type="ECO:0000256" key="7">
    <source>
        <dbReference type="ARBA" id="ARBA00022741"/>
    </source>
</evidence>
<evidence type="ECO:0000256" key="2">
    <source>
        <dbReference type="ARBA" id="ARBA00004651"/>
    </source>
</evidence>
<proteinExistence type="predicted"/>
<keyword evidence="9" id="KW-0067">ATP-binding</keyword>
<comment type="catalytic activity">
    <reaction evidence="1">
        <text>ATP + protein L-histidine = ADP + protein N-phospho-L-histidine.</text>
        <dbReference type="EC" id="2.7.13.3"/>
    </reaction>
</comment>
<dbReference type="SUPFAM" id="SSF47226">
    <property type="entry name" value="Histidine-containing phosphotransfer domain, HPT domain"/>
    <property type="match status" value="1"/>
</dbReference>
<evidence type="ECO:0000259" key="18">
    <source>
        <dbReference type="PROSITE" id="PS50894"/>
    </source>
</evidence>
<dbReference type="SMART" id="SM00388">
    <property type="entry name" value="HisKA"/>
    <property type="match status" value="1"/>
</dbReference>
<dbReference type="Gene3D" id="3.40.190.10">
    <property type="entry name" value="Periplasmic binding protein-like II"/>
    <property type="match status" value="6"/>
</dbReference>
<keyword evidence="8" id="KW-0378">Hydrolase</keyword>
<keyword evidence="7" id="KW-0547">Nucleotide-binding</keyword>
<feature type="transmembrane region" description="Helical" evidence="15">
    <location>
        <begin position="918"/>
        <end position="936"/>
    </location>
</feature>
<dbReference type="STRING" id="575788.VS_II1065"/>
<dbReference type="HOGENOM" id="CLU_003014_0_0_6"/>
<gene>
    <name evidence="19" type="ordered locus">VS_II1065</name>
</gene>
<feature type="domain" description="Response regulatory" evidence="17">
    <location>
        <begin position="1342"/>
        <end position="1456"/>
    </location>
</feature>
<dbReference type="InterPro" id="IPR036097">
    <property type="entry name" value="HisK_dim/P_sf"/>
</dbReference>
<feature type="domain" description="HPt" evidence="18">
    <location>
        <begin position="1508"/>
        <end position="1610"/>
    </location>
</feature>
<keyword evidence="12 15" id="KW-0472">Membrane</keyword>
<evidence type="ECO:0000313" key="20">
    <source>
        <dbReference type="Proteomes" id="UP000009100"/>
    </source>
</evidence>
<dbReference type="GO" id="GO:0005886">
    <property type="term" value="C:plasma membrane"/>
    <property type="evidence" value="ECO:0007669"/>
    <property type="project" value="UniProtKB-SubCell"/>
</dbReference>
<dbReference type="Gene3D" id="1.10.287.130">
    <property type="match status" value="1"/>
</dbReference>
<dbReference type="PANTHER" id="PTHR45339:SF1">
    <property type="entry name" value="HYBRID SIGNAL TRANSDUCTION HISTIDINE KINASE J"/>
    <property type="match status" value="1"/>
</dbReference>
<dbReference type="PROSITE" id="PS51257">
    <property type="entry name" value="PROKAR_LIPOPROTEIN"/>
    <property type="match status" value="1"/>
</dbReference>
<dbReference type="Gene3D" id="1.20.120.160">
    <property type="entry name" value="HPT domain"/>
    <property type="match status" value="1"/>
</dbReference>
<dbReference type="InterPro" id="IPR001789">
    <property type="entry name" value="Sig_transdc_resp-reg_receiver"/>
</dbReference>
<keyword evidence="4" id="KW-1003">Cell membrane</keyword>
<dbReference type="SUPFAM" id="SSF47384">
    <property type="entry name" value="Homodimeric domain of signal transducing histidine kinase"/>
    <property type="match status" value="1"/>
</dbReference>
<dbReference type="InterPro" id="IPR003661">
    <property type="entry name" value="HisK_dim/P_dom"/>
</dbReference>
<dbReference type="PROSITE" id="PS50894">
    <property type="entry name" value="HPT"/>
    <property type="match status" value="1"/>
</dbReference>
<feature type="domain" description="Histidine kinase" evidence="16">
    <location>
        <begin position="1095"/>
        <end position="1316"/>
    </location>
</feature>
<sequence>MKNRKANILIQLSLICSFLSCPRFLRLKRSLAMSDGLMLSLNRFVLSLIIGLLVWSLVIRSVNAAEVTDAKLNQWLENQPTITFIALSDHYPYSFIDDDGLVSGIIKDWTLDLEQRFGVHVRFITVNSRVEAKAALVDGRGDVFPFQQFDPSEGGRFLASDPYIPYQVAVIVPIDKKLDGNLDQNNKRRIAMVNENIDLERAGVRLSSIERVDFENVIDAVRALGSGDVEGMVGEPITTMDLAKKIGVHGLAVNYVLEHWKKLEASMVIRNDEPELLTLINKQIETFDVANKNQILSKWLDTSPYRVPLKGVFGFGNPPYMYPDSTAVGLEHDIIQRALNDMGYKLGDVVTLPPSAARKAIDNNNSIAFVSGVQFDDPNAHFLSDKVLNVEFVPVSLTRRKLKLESQNDLSLGALLFDETSPIKNSVEVLKGKLDIGRVEDYEGLESAFSQLRAQNVDLLMVERRVLEWFITNTRFIEMAELTLHDEYKVEYPIYVDFKSEEIRDSFNAAINNLKQADDGLSQIIEMQVQNDLSQVLKKANIIAQISAYFIVNDRFEELTEVFEIFDTDSSFQVITAQADNSNRPIKSWYIGNLVDEYGEKKNTSHFSSVTKVANYRTKGGSTNSGSMTFYFDVQSLERNHVYFPSVEQFSSFGDAAKRYIADVYQASNLTGEILNLSQKERKWIKDNPDVRIGIDPNSLPYEAVSNTGEYIGMIDDYLTLIGQKTGLSINHVDVASWSETRSLVDHHEVELVSAAQENRSLGDNVKAVKSLFSSRLAIASRRDISSLVLEEAEGWKIGILKNAANTDAIVGKYPNIEWVKVESTEDGLNRLDDETLDGMIDTVEVLNYLIDSFGHREVGIIGRLDFFLSPTLHVIKSEPLLYSIVNKAIESISAEERQKISAKWAAPKAIERVDYELVYTISGFALVIVLLIVFWNRKLSKQISIANDATEALKKAQEQLYNMLNSSPIAASVVFEEKVRYANDTAKRLFGVEGLDLDSIDVASIHDSLSVRDDVHKELMLNGKVVNRELVLRKSDGTRFVALVSYYLFELDGEIATLFWAFDISEMKRLNEQLEEEKQRADLASQAKSEFLANMSHEIRTPMNAIIGLSYLAIGEISNPVARNYIEKVHRSGHSLLSIINDILDFSKIEAGQLVIDSIPFDPVTTFQDVIELMEPKANEKQLNLSMSIDPELNTPLIGDPLRLFQVILNLVGNAIKFTETGSVSLTVALVESDDNSLTMKVMVADTGIGISDENLHKLFEAFSQADSTTTRRFGGTGLGLNISQKLVRAMGGQISVGSVFGQGSEFSFVLTLSRSSVEKLAEFKAQELQLDYQIEFKGQRVLLVEDNELNQDLALAFFTRSNLNADLAENGKEALELAQSNEYEMIFMDLQMPIMDGFEATRLIREFDKDVPIIAMSANVFADAKQRAREAGVTDFLDKPIIIDKATALITKYIVPEVLVEGKASSESPLVRMQNSSSNSPTLSSDTLMVLPVFSLPRFGQLTHHDVKLQDKMLGRFCQGAPDIMSDTFDNLVQDEWVTLERNLHTLKSMAASIGGLQLAEQLGGLESKAHNKACDEQDLKQAELGLIELIKTVESSFDGSGAQGVETACTQETEVRSADASNSPNITQEQRAKLYSLLDAYDNDATQYVTELLAQYPHSAVLKDVQSALDNYDFERAKEVLSASE</sequence>
<dbReference type="SUPFAM" id="SSF55874">
    <property type="entry name" value="ATPase domain of HSP90 chaperone/DNA topoisomerase II/histidine kinase"/>
    <property type="match status" value="1"/>
</dbReference>
<dbReference type="Gene3D" id="3.40.50.2300">
    <property type="match status" value="1"/>
</dbReference>
<dbReference type="InterPro" id="IPR004358">
    <property type="entry name" value="Sig_transdc_His_kin-like_C"/>
</dbReference>
<dbReference type="Pfam" id="PF02518">
    <property type="entry name" value="HATPase_c"/>
    <property type="match status" value="1"/>
</dbReference>
<dbReference type="EC" id="2.7.13.3" evidence="3"/>
<evidence type="ECO:0000256" key="9">
    <source>
        <dbReference type="ARBA" id="ARBA00022840"/>
    </source>
</evidence>
<keyword evidence="10 15" id="KW-1133">Transmembrane helix</keyword>
<keyword evidence="6 15" id="KW-0812">Transmembrane</keyword>
<dbReference type="SMART" id="SM00448">
    <property type="entry name" value="REC"/>
    <property type="match status" value="1"/>
</dbReference>
<dbReference type="GO" id="GO:0016787">
    <property type="term" value="F:hydrolase activity"/>
    <property type="evidence" value="ECO:0007669"/>
    <property type="project" value="UniProtKB-KW"/>
</dbReference>
<dbReference type="PANTHER" id="PTHR45339">
    <property type="entry name" value="HYBRID SIGNAL TRANSDUCTION HISTIDINE KINASE J"/>
    <property type="match status" value="1"/>
</dbReference>
<dbReference type="Proteomes" id="UP000009100">
    <property type="component" value="Chromosome 2"/>
</dbReference>
<evidence type="ECO:0000256" key="10">
    <source>
        <dbReference type="ARBA" id="ARBA00022989"/>
    </source>
</evidence>
<protein>
    <recommendedName>
        <fullName evidence="3">histidine kinase</fullName>
        <ecNumber evidence="3">2.7.13.3</ecNumber>
    </recommendedName>
</protein>
<evidence type="ECO:0000313" key="19">
    <source>
        <dbReference type="EMBL" id="CAV26933.1"/>
    </source>
</evidence>
<dbReference type="PROSITE" id="PS50109">
    <property type="entry name" value="HIS_KIN"/>
    <property type="match status" value="1"/>
</dbReference>
<dbReference type="Gene3D" id="3.30.450.20">
    <property type="entry name" value="PAS domain"/>
    <property type="match status" value="1"/>
</dbReference>
<feature type="transmembrane region" description="Helical" evidence="15">
    <location>
        <begin position="1041"/>
        <end position="1063"/>
    </location>
</feature>
<evidence type="ECO:0000256" key="15">
    <source>
        <dbReference type="SAM" id="Phobius"/>
    </source>
</evidence>
<dbReference type="InterPro" id="IPR035965">
    <property type="entry name" value="PAS-like_dom_sf"/>
</dbReference>
<dbReference type="GO" id="GO:0000155">
    <property type="term" value="F:phosphorelay sensor kinase activity"/>
    <property type="evidence" value="ECO:0007669"/>
    <property type="project" value="InterPro"/>
</dbReference>
<keyword evidence="11" id="KW-0902">Two-component regulatory system</keyword>
<dbReference type="InterPro" id="IPR005467">
    <property type="entry name" value="His_kinase_dom"/>
</dbReference>
<dbReference type="CDD" id="cd16922">
    <property type="entry name" value="HATPase_EvgS-ArcB-TorS-like"/>
    <property type="match status" value="1"/>
</dbReference>
<dbReference type="PROSITE" id="PS50110">
    <property type="entry name" value="RESPONSE_REGULATORY"/>
    <property type="match status" value="1"/>
</dbReference>
<dbReference type="InterPro" id="IPR036890">
    <property type="entry name" value="HATPase_C_sf"/>
</dbReference>
<feature type="transmembrane region" description="Helical" evidence="15">
    <location>
        <begin position="37"/>
        <end position="58"/>
    </location>
</feature>
<dbReference type="InterPro" id="IPR011006">
    <property type="entry name" value="CheY-like_superfamily"/>
</dbReference>
<comment type="subcellular location">
    <subcellularLocation>
        <location evidence="2">Cell membrane</location>
        <topology evidence="2">Multi-pass membrane protein</topology>
    </subcellularLocation>
</comment>
<evidence type="ECO:0000256" key="13">
    <source>
        <dbReference type="PROSITE-ProRule" id="PRU00110"/>
    </source>
</evidence>
<dbReference type="EMBL" id="FM954973">
    <property type="protein sequence ID" value="CAV26933.1"/>
    <property type="molecule type" value="Genomic_DNA"/>
</dbReference>
<evidence type="ECO:0000256" key="5">
    <source>
        <dbReference type="ARBA" id="ARBA00022553"/>
    </source>
</evidence>
<evidence type="ECO:0000256" key="4">
    <source>
        <dbReference type="ARBA" id="ARBA00022475"/>
    </source>
</evidence>
<dbReference type="Pfam" id="PF00497">
    <property type="entry name" value="SBP_bac_3"/>
    <property type="match status" value="2"/>
</dbReference>
<dbReference type="CDD" id="cd01007">
    <property type="entry name" value="PBP2_BvgS_HisK_like"/>
    <property type="match status" value="1"/>
</dbReference>
<dbReference type="InterPro" id="IPR008207">
    <property type="entry name" value="Sig_transdc_His_kin_Hpt_dom"/>
</dbReference>
<name>B7VS46_VIBA3</name>
<evidence type="ECO:0000256" key="8">
    <source>
        <dbReference type="ARBA" id="ARBA00022801"/>
    </source>
</evidence>
<keyword evidence="5 14" id="KW-0597">Phosphoprotein</keyword>
<feature type="modified residue" description="4-aspartylphosphate" evidence="14">
    <location>
        <position position="1391"/>
    </location>
</feature>
<dbReference type="SMART" id="SM00387">
    <property type="entry name" value="HATPase_c"/>
    <property type="match status" value="1"/>
</dbReference>
<dbReference type="Pfam" id="PF01627">
    <property type="entry name" value="Hpt"/>
    <property type="match status" value="1"/>
</dbReference>
<dbReference type="Pfam" id="PF00072">
    <property type="entry name" value="Response_reg"/>
    <property type="match status" value="1"/>
</dbReference>
<reference evidence="19 20" key="1">
    <citation type="submission" date="2009-02" db="EMBL/GenBank/DDBJ databases">
        <title>Vibrio splendidus str. LGP32 complete genome.</title>
        <authorList>
            <person name="Mazel D."/>
            <person name="Le Roux F."/>
        </authorList>
    </citation>
    <scope>NUCLEOTIDE SEQUENCE [LARGE SCALE GENOMIC DNA]</scope>
    <source>
        <strain evidence="19 20">LGP32</strain>
    </source>
</reference>
<dbReference type="Pfam" id="PF00512">
    <property type="entry name" value="HisKA"/>
    <property type="match status" value="1"/>
</dbReference>
<evidence type="ECO:0000259" key="16">
    <source>
        <dbReference type="PROSITE" id="PS50109"/>
    </source>
</evidence>
<evidence type="ECO:0000256" key="1">
    <source>
        <dbReference type="ARBA" id="ARBA00000085"/>
    </source>
</evidence>
<dbReference type="SMART" id="SM00062">
    <property type="entry name" value="PBPb"/>
    <property type="match status" value="1"/>
</dbReference>
<evidence type="ECO:0000256" key="6">
    <source>
        <dbReference type="ARBA" id="ARBA00022692"/>
    </source>
</evidence>
<dbReference type="PRINTS" id="PR00344">
    <property type="entry name" value="BCTRLSENSOR"/>
</dbReference>
<dbReference type="Gene3D" id="3.30.565.10">
    <property type="entry name" value="Histidine kinase-like ATPase, C-terminal domain"/>
    <property type="match status" value="1"/>
</dbReference>
<dbReference type="SUPFAM" id="SSF52172">
    <property type="entry name" value="CheY-like"/>
    <property type="match status" value="1"/>
</dbReference>
<evidence type="ECO:0000256" key="3">
    <source>
        <dbReference type="ARBA" id="ARBA00012438"/>
    </source>
</evidence>
<evidence type="ECO:0000256" key="11">
    <source>
        <dbReference type="ARBA" id="ARBA00023012"/>
    </source>
</evidence>
<dbReference type="InterPro" id="IPR036641">
    <property type="entry name" value="HPT_dom_sf"/>
</dbReference>
<dbReference type="eggNOG" id="COG0642">
    <property type="taxonomic scope" value="Bacteria"/>
</dbReference>
<organism evidence="19 20">
    <name type="scientific">Vibrio atlanticus (strain LGP32)</name>
    <name type="common">Vibrio splendidus (strain Mel32)</name>
    <dbReference type="NCBI Taxonomy" id="575788"/>
    <lineage>
        <taxon>Bacteria</taxon>
        <taxon>Pseudomonadati</taxon>
        <taxon>Pseudomonadota</taxon>
        <taxon>Gammaproteobacteria</taxon>
        <taxon>Vibrionales</taxon>
        <taxon>Vibrionaceae</taxon>
        <taxon>Vibrio</taxon>
    </lineage>
</organism>
<dbReference type="CDD" id="cd00082">
    <property type="entry name" value="HisKA"/>
    <property type="match status" value="1"/>
</dbReference>
<dbReference type="InterPro" id="IPR003594">
    <property type="entry name" value="HATPase_dom"/>
</dbReference>
<dbReference type="FunFam" id="3.30.565.10:FF:000010">
    <property type="entry name" value="Sensor histidine kinase RcsC"/>
    <property type="match status" value="1"/>
</dbReference>
<evidence type="ECO:0000256" key="12">
    <source>
        <dbReference type="ARBA" id="ARBA00023136"/>
    </source>
</evidence>
<dbReference type="CDD" id="cd17546">
    <property type="entry name" value="REC_hyHK_CKI1_RcsC-like"/>
    <property type="match status" value="1"/>
</dbReference>